<evidence type="ECO:0000313" key="1">
    <source>
        <dbReference type="EMBL" id="RNM31625.1"/>
    </source>
</evidence>
<accession>A0A3N0I3P1</accession>
<organism evidence="1 2">
    <name type="scientific">Absicoccus porci</name>
    <dbReference type="NCBI Taxonomy" id="2486576"/>
    <lineage>
        <taxon>Bacteria</taxon>
        <taxon>Bacillati</taxon>
        <taxon>Bacillota</taxon>
        <taxon>Erysipelotrichia</taxon>
        <taxon>Erysipelotrichales</taxon>
        <taxon>Erysipelotrichaceae</taxon>
        <taxon>Absicoccus</taxon>
    </lineage>
</organism>
<proteinExistence type="predicted"/>
<name>A0A3N0I3P1_9FIRM</name>
<keyword evidence="2" id="KW-1185">Reference proteome</keyword>
<gene>
    <name evidence="1" type="ORF">EDX97_03470</name>
</gene>
<dbReference type="InterPro" id="IPR013324">
    <property type="entry name" value="RNA_pol_sigma_r3/r4-like"/>
</dbReference>
<dbReference type="EMBL" id="RJQC01000001">
    <property type="protein sequence ID" value="RNM31625.1"/>
    <property type="molecule type" value="Genomic_DNA"/>
</dbReference>
<sequence>MAKNVNQSKQYRIYLKSTKEWVEVPEEFYREQTRYYDTFRHRMQEHGQCSCPKSKFWLCDGDCLTCEFRCAGDMLSLDYETENDSGDTCSMLDSIPDTAPLAADIIADKLLLEQLVQRLHELDPDAGLILQLLKDEKSDRAIAEALGRPQRTFAHQMKRYRDELRNIRGY</sequence>
<dbReference type="RefSeq" id="WP_128519790.1">
    <property type="nucleotide sequence ID" value="NZ_RJQC01000001.1"/>
</dbReference>
<protein>
    <submittedName>
        <fullName evidence="1">Sigma-70 family RNA polymerase sigma factor</fullName>
    </submittedName>
</protein>
<dbReference type="AlphaFoldDB" id="A0A3N0I3P1"/>
<dbReference type="OrthoDB" id="5244814at2"/>
<reference evidence="1 2" key="1">
    <citation type="submission" date="2018-11" db="EMBL/GenBank/DDBJ databases">
        <title>Clostridium sp. nov., a member of the family Erysipelotrichaceae isolated from pig faeces.</title>
        <authorList>
            <person name="Chang Y.-H."/>
        </authorList>
    </citation>
    <scope>NUCLEOTIDE SEQUENCE [LARGE SCALE GENOMIC DNA]</scope>
    <source>
        <strain evidence="1 2">YH-panp20</strain>
    </source>
</reference>
<comment type="caution">
    <text evidence="1">The sequence shown here is derived from an EMBL/GenBank/DDBJ whole genome shotgun (WGS) entry which is preliminary data.</text>
</comment>
<dbReference type="SUPFAM" id="SSF88659">
    <property type="entry name" value="Sigma3 and sigma4 domains of RNA polymerase sigma factors"/>
    <property type="match status" value="1"/>
</dbReference>
<evidence type="ECO:0000313" key="2">
    <source>
        <dbReference type="Proteomes" id="UP000276568"/>
    </source>
</evidence>
<dbReference type="Proteomes" id="UP000276568">
    <property type="component" value="Unassembled WGS sequence"/>
</dbReference>